<dbReference type="EMBL" id="JAAQHG020000012">
    <property type="protein sequence ID" value="KAL1586978.1"/>
    <property type="molecule type" value="Genomic_DNA"/>
</dbReference>
<dbReference type="Proteomes" id="UP000803884">
    <property type="component" value="Unassembled WGS sequence"/>
</dbReference>
<evidence type="ECO:0000313" key="3">
    <source>
        <dbReference type="Proteomes" id="UP000803884"/>
    </source>
</evidence>
<gene>
    <name evidence="2" type="ORF">WHR41_04182</name>
</gene>
<evidence type="ECO:0000256" key="1">
    <source>
        <dbReference type="SAM" id="MobiDB-lite"/>
    </source>
</evidence>
<feature type="compositionally biased region" description="Polar residues" evidence="1">
    <location>
        <begin position="108"/>
        <end position="117"/>
    </location>
</feature>
<dbReference type="AlphaFoldDB" id="A0AB34KQF0"/>
<accession>A0AB34KQF0</accession>
<reference evidence="2 3" key="1">
    <citation type="journal article" date="2020" name="Microbiol. Resour. Announc.">
        <title>Draft Genome Sequence of a Cladosporium Species Isolated from the Mesophotic Ascidian Didemnum maculosum.</title>
        <authorList>
            <person name="Gioti A."/>
            <person name="Siaperas R."/>
            <person name="Nikolaivits E."/>
            <person name="Le Goff G."/>
            <person name="Ouazzani J."/>
            <person name="Kotoulas G."/>
            <person name="Topakas E."/>
        </authorList>
    </citation>
    <scope>NUCLEOTIDE SEQUENCE [LARGE SCALE GENOMIC DNA]</scope>
    <source>
        <strain evidence="2 3">TM138-S3</strain>
    </source>
</reference>
<comment type="caution">
    <text evidence="2">The sequence shown here is derived from an EMBL/GenBank/DDBJ whole genome shotgun (WGS) entry which is preliminary data.</text>
</comment>
<proteinExistence type="predicted"/>
<name>A0AB34KQF0_9PEZI</name>
<keyword evidence="3" id="KW-1185">Reference proteome</keyword>
<dbReference type="GeneID" id="96005626"/>
<feature type="compositionally biased region" description="Low complexity" evidence="1">
    <location>
        <begin position="76"/>
        <end position="85"/>
    </location>
</feature>
<feature type="region of interest" description="Disordered" evidence="1">
    <location>
        <begin position="13"/>
        <end position="192"/>
    </location>
</feature>
<evidence type="ECO:0000313" key="2">
    <source>
        <dbReference type="EMBL" id="KAL1586978.1"/>
    </source>
</evidence>
<dbReference type="RefSeq" id="XP_069230083.1">
    <property type="nucleotide sequence ID" value="XM_069372788.1"/>
</dbReference>
<evidence type="ECO:0008006" key="4">
    <source>
        <dbReference type="Google" id="ProtNLM"/>
    </source>
</evidence>
<protein>
    <recommendedName>
        <fullName evidence="4">Ubiquitin smt3</fullName>
    </recommendedName>
</protein>
<sequence length="192" mass="20496">MTSTSAAALASTLDKLAITPEAQAPKILTNPEAIAPSESWDDEAPAAGIETEGADAAAPQNLQRHIPSPPPPTPASPTTKTKASAFESPYQTFPPYGMNGSVDDASRSGRSTPTARPSGSGEPDKRPEKTTSTAARLIAAGLGQRAPKRTEEERKYDQAMKVQEKKKRDAAKAEEEKKKAELEQARKSIWED</sequence>
<organism evidence="2 3">
    <name type="scientific">Cladosporium halotolerans</name>
    <dbReference type="NCBI Taxonomy" id="1052096"/>
    <lineage>
        <taxon>Eukaryota</taxon>
        <taxon>Fungi</taxon>
        <taxon>Dikarya</taxon>
        <taxon>Ascomycota</taxon>
        <taxon>Pezizomycotina</taxon>
        <taxon>Dothideomycetes</taxon>
        <taxon>Dothideomycetidae</taxon>
        <taxon>Cladosporiales</taxon>
        <taxon>Cladosporiaceae</taxon>
        <taxon>Cladosporium</taxon>
    </lineage>
</organism>
<feature type="compositionally biased region" description="Basic and acidic residues" evidence="1">
    <location>
        <begin position="148"/>
        <end position="192"/>
    </location>
</feature>